<evidence type="ECO:0000313" key="9">
    <source>
        <dbReference type="EMBL" id="MBN2067816.1"/>
    </source>
</evidence>
<accession>A0A939C535</accession>
<keyword evidence="3" id="KW-1003">Cell membrane</keyword>
<evidence type="ECO:0000259" key="8">
    <source>
        <dbReference type="PROSITE" id="PS50893"/>
    </source>
</evidence>
<keyword evidence="2" id="KW-0813">Transport</keyword>
<evidence type="ECO:0000256" key="2">
    <source>
        <dbReference type="ARBA" id="ARBA00022448"/>
    </source>
</evidence>
<keyword evidence="5 9" id="KW-0067">ATP-binding</keyword>
<dbReference type="GO" id="GO:0042626">
    <property type="term" value="F:ATPase-coupled transmembrane transporter activity"/>
    <property type="evidence" value="ECO:0007669"/>
    <property type="project" value="TreeGrafter"/>
</dbReference>
<evidence type="ECO:0000313" key="10">
    <source>
        <dbReference type="Proteomes" id="UP000809243"/>
    </source>
</evidence>
<evidence type="ECO:0000256" key="6">
    <source>
        <dbReference type="ARBA" id="ARBA00022967"/>
    </source>
</evidence>
<keyword evidence="6" id="KW-1278">Translocase</keyword>
<dbReference type="AlphaFoldDB" id="A0A939C535"/>
<dbReference type="PROSITE" id="PS50893">
    <property type="entry name" value="ABC_TRANSPORTER_2"/>
    <property type="match status" value="1"/>
</dbReference>
<proteinExistence type="predicted"/>
<protein>
    <submittedName>
        <fullName evidence="9">ATP-binding cassette domain-containing protein</fullName>
    </submittedName>
</protein>
<sequence length="383" mass="42103">MPMIENLSLKFGKNQVFNGLGLEIPENEKLAVIGNNGSGKTSLALLLAGVIPDFISAKAGGNYPKDAGLVMQNPASQFFAMTVREELGEKAALAKRLGFEELLERSVFELSEGEKQKINLAANLGEKGLLLLDEPLELLDPVEARRFREIIEKVDSQALLWLDKNESMPEKWKKVYLNGKRKAKLPKKSGNPGSEPVMKAALSVEKGSFQMQGIELELHAREKIALIGLNGSGKSTILKALAGAEKISGKIERKKAISFVPQNPGHIFFHSGFFGEGVAENVERLQIQNLVQKSPEGLSKGMQKMLSIAAAKQGTIALVDEPTTWLDALNKERVYNFIDKSSEAMVIATHDRQLLEYCDRIFLIEKGGMSECSSTAADRFFQK</sequence>
<keyword evidence="7" id="KW-0472">Membrane</keyword>
<dbReference type="Pfam" id="PF00005">
    <property type="entry name" value="ABC_tran"/>
    <property type="match status" value="2"/>
</dbReference>
<dbReference type="GO" id="GO:0016887">
    <property type="term" value="F:ATP hydrolysis activity"/>
    <property type="evidence" value="ECO:0007669"/>
    <property type="project" value="InterPro"/>
</dbReference>
<gene>
    <name evidence="9" type="ORF">JW744_05090</name>
</gene>
<dbReference type="Gene3D" id="3.40.50.300">
    <property type="entry name" value="P-loop containing nucleotide triphosphate hydrolases"/>
    <property type="match status" value="2"/>
</dbReference>
<dbReference type="InterPro" id="IPR003593">
    <property type="entry name" value="AAA+_ATPase"/>
</dbReference>
<evidence type="ECO:0000256" key="5">
    <source>
        <dbReference type="ARBA" id="ARBA00022840"/>
    </source>
</evidence>
<evidence type="ECO:0000256" key="4">
    <source>
        <dbReference type="ARBA" id="ARBA00022741"/>
    </source>
</evidence>
<keyword evidence="4" id="KW-0547">Nucleotide-binding</keyword>
<dbReference type="GO" id="GO:0043190">
    <property type="term" value="C:ATP-binding cassette (ABC) transporter complex"/>
    <property type="evidence" value="ECO:0007669"/>
    <property type="project" value="TreeGrafter"/>
</dbReference>
<evidence type="ECO:0000256" key="7">
    <source>
        <dbReference type="ARBA" id="ARBA00023136"/>
    </source>
</evidence>
<dbReference type="PANTHER" id="PTHR43553">
    <property type="entry name" value="HEAVY METAL TRANSPORTER"/>
    <property type="match status" value="1"/>
</dbReference>
<evidence type="ECO:0000256" key="1">
    <source>
        <dbReference type="ARBA" id="ARBA00004202"/>
    </source>
</evidence>
<comment type="subcellular location">
    <subcellularLocation>
        <location evidence="1">Cell membrane</location>
        <topology evidence="1">Peripheral membrane protein</topology>
    </subcellularLocation>
</comment>
<dbReference type="EMBL" id="JAFGDB010000088">
    <property type="protein sequence ID" value="MBN2067816.1"/>
    <property type="molecule type" value="Genomic_DNA"/>
</dbReference>
<comment type="caution">
    <text evidence="9">The sequence shown here is derived from an EMBL/GenBank/DDBJ whole genome shotgun (WGS) entry which is preliminary data.</text>
</comment>
<dbReference type="GO" id="GO:0005524">
    <property type="term" value="F:ATP binding"/>
    <property type="evidence" value="ECO:0007669"/>
    <property type="project" value="UniProtKB-KW"/>
</dbReference>
<reference evidence="9" key="1">
    <citation type="submission" date="2021-01" db="EMBL/GenBank/DDBJ databases">
        <title>Active Sulfur Cycling in an Early Earth Analoge.</title>
        <authorList>
            <person name="Hahn C.R."/>
            <person name="Youssef N.H."/>
            <person name="Elshahed M."/>
        </authorList>
    </citation>
    <scope>NUCLEOTIDE SEQUENCE</scope>
    <source>
        <strain evidence="9">Zod_Metabat.1151</strain>
    </source>
</reference>
<dbReference type="Proteomes" id="UP000809243">
    <property type="component" value="Unassembled WGS sequence"/>
</dbReference>
<dbReference type="InterPro" id="IPR050095">
    <property type="entry name" value="ECF_ABC_transporter_ATP-bd"/>
</dbReference>
<evidence type="ECO:0000256" key="3">
    <source>
        <dbReference type="ARBA" id="ARBA00022475"/>
    </source>
</evidence>
<dbReference type="InterPro" id="IPR027417">
    <property type="entry name" value="P-loop_NTPase"/>
</dbReference>
<dbReference type="PANTHER" id="PTHR43553:SF27">
    <property type="entry name" value="ENERGY-COUPLING FACTOR TRANSPORTER ATP-BINDING PROTEIN ECFA2"/>
    <property type="match status" value="1"/>
</dbReference>
<organism evidence="9 10">
    <name type="scientific">Candidatus Iainarchaeum sp</name>
    <dbReference type="NCBI Taxonomy" id="3101447"/>
    <lineage>
        <taxon>Archaea</taxon>
        <taxon>Candidatus Iainarchaeota</taxon>
        <taxon>Candidatus Iainarchaeia</taxon>
        <taxon>Candidatus Iainarchaeales</taxon>
        <taxon>Candidatus Iainarchaeaceae</taxon>
        <taxon>Candidatus Iainarchaeum</taxon>
    </lineage>
</organism>
<dbReference type="SUPFAM" id="SSF52540">
    <property type="entry name" value="P-loop containing nucleoside triphosphate hydrolases"/>
    <property type="match status" value="2"/>
</dbReference>
<dbReference type="InterPro" id="IPR003439">
    <property type="entry name" value="ABC_transporter-like_ATP-bd"/>
</dbReference>
<feature type="domain" description="ABC transporter" evidence="8">
    <location>
        <begin position="2"/>
        <end position="231"/>
    </location>
</feature>
<dbReference type="SMART" id="SM00382">
    <property type="entry name" value="AAA"/>
    <property type="match status" value="2"/>
</dbReference>
<name>A0A939C535_9ARCH</name>